<feature type="transmembrane region" description="Helical" evidence="1">
    <location>
        <begin position="131"/>
        <end position="152"/>
    </location>
</feature>
<feature type="transmembrane region" description="Helical" evidence="1">
    <location>
        <begin position="294"/>
        <end position="315"/>
    </location>
</feature>
<gene>
    <name evidence="3" type="ORF">D9O40_21125</name>
</gene>
<proteinExistence type="predicted"/>
<evidence type="ECO:0000259" key="2">
    <source>
        <dbReference type="Pfam" id="PF07158"/>
    </source>
</evidence>
<organism evidence="3 4">
    <name type="scientific">Clostridium autoethanogenum</name>
    <dbReference type="NCBI Taxonomy" id="84023"/>
    <lineage>
        <taxon>Bacteria</taxon>
        <taxon>Bacillati</taxon>
        <taxon>Bacillota</taxon>
        <taxon>Clostridia</taxon>
        <taxon>Eubacteriales</taxon>
        <taxon>Clostridiaceae</taxon>
        <taxon>Clostridium</taxon>
    </lineage>
</organism>
<reference evidence="3 4" key="1">
    <citation type="submission" date="2018-10" db="EMBL/GenBank/DDBJ databases">
        <title>Genome-centric metagenomics revealed C2 chemical producing, CO utilizing Clostridium with novel acetogenic gene cluster.</title>
        <authorList>
            <person name="Kang H."/>
            <person name="Park B."/>
            <person name="Choi I.G."/>
            <person name="Chang I.S."/>
        </authorList>
    </citation>
    <scope>NUCLEOTIDE SEQUENCE [LARGE SCALE GENOMIC DNA]</scope>
    <source>
        <strain evidence="3 4">H21-9</strain>
    </source>
</reference>
<sequence>MISLIIGIALVLSIVIGRKAKINIGLLAISFAYIIGCFILKISPSKVIALWPMSIFFVILAISLFFSFAIVNGTLGTLAGNLLYRFRSAPLVFPIAIFFISVLIAALGAGYYTVMVIMAPIALIACKKIKINPLVGALCADCGGQVGSNFMIGLSGVIYRNLITSEGFSSNLAFVASVSIFVVYLVMTCLIIMLLMHLSNKKRKQASGGNIEILETMDIQKSKPFDKKQKTNLILIFIFVIILLIPPILHLVVPSSGSITFINSSVDVGLIAIIFTVIAFVLHLGDEKSVIAKVPWNTLIMISGMGMLVAVAVKAGTVKLLANWVGTSIPVFLVPIALCLVAAILNMFGGSFVGVVAPALFPIIASVSHITGLNPILLYTCMTIGGLATGISPFSAGGAMVLGFTPEKERDSMFSKEFFVGLPVCVGTAVVTSIIYFIIMH</sequence>
<feature type="transmembrane region" description="Helical" evidence="1">
    <location>
        <begin position="376"/>
        <end position="406"/>
    </location>
</feature>
<dbReference type="EMBL" id="RFAQ01000115">
    <property type="protein sequence ID" value="RMC92168.1"/>
    <property type="molecule type" value="Genomic_DNA"/>
</dbReference>
<feature type="transmembrane region" description="Helical" evidence="1">
    <location>
        <begin position="259"/>
        <end position="282"/>
    </location>
</feature>
<feature type="transmembrane region" description="Helical" evidence="1">
    <location>
        <begin position="352"/>
        <end position="370"/>
    </location>
</feature>
<evidence type="ECO:0000313" key="3">
    <source>
        <dbReference type="EMBL" id="RMC92168.1"/>
    </source>
</evidence>
<feature type="transmembrane region" description="Helical" evidence="1">
    <location>
        <begin position="418"/>
        <end position="439"/>
    </location>
</feature>
<keyword evidence="1" id="KW-0472">Membrane</keyword>
<name>A0A3M0S168_9CLOT</name>
<evidence type="ECO:0000256" key="1">
    <source>
        <dbReference type="SAM" id="Phobius"/>
    </source>
</evidence>
<feature type="transmembrane region" description="Helical" evidence="1">
    <location>
        <begin position="172"/>
        <end position="195"/>
    </location>
</feature>
<comment type="caution">
    <text evidence="3">The sequence shown here is derived from an EMBL/GenBank/DDBJ whole genome shotgun (WGS) entry which is preliminary data.</text>
</comment>
<dbReference type="RefSeq" id="WP_023161890.1">
    <property type="nucleotide sequence ID" value="NZ_CP110420.1"/>
</dbReference>
<dbReference type="InterPro" id="IPR009827">
    <property type="entry name" value="MatC_N"/>
</dbReference>
<dbReference type="AlphaFoldDB" id="A0A3M0S168"/>
<feature type="transmembrane region" description="Helical" evidence="1">
    <location>
        <begin position="233"/>
        <end position="253"/>
    </location>
</feature>
<feature type="transmembrane region" description="Helical" evidence="1">
    <location>
        <begin position="50"/>
        <end position="71"/>
    </location>
</feature>
<feature type="domain" description="Dicarboxylate carrier MatC N-terminal" evidence="2">
    <location>
        <begin position="3"/>
        <end position="148"/>
    </location>
</feature>
<feature type="transmembrane region" description="Helical" evidence="1">
    <location>
        <begin position="321"/>
        <end position="345"/>
    </location>
</feature>
<dbReference type="Proteomes" id="UP000277999">
    <property type="component" value="Unassembled WGS sequence"/>
</dbReference>
<evidence type="ECO:0000313" key="4">
    <source>
        <dbReference type="Proteomes" id="UP000277999"/>
    </source>
</evidence>
<feature type="transmembrane region" description="Helical" evidence="1">
    <location>
        <begin position="91"/>
        <end position="124"/>
    </location>
</feature>
<keyword evidence="1" id="KW-0812">Transmembrane</keyword>
<dbReference type="Pfam" id="PF07158">
    <property type="entry name" value="MatC_N"/>
    <property type="match status" value="1"/>
</dbReference>
<protein>
    <submittedName>
        <fullName evidence="3">SLC13 family permease</fullName>
    </submittedName>
</protein>
<accession>A0A3M0S168</accession>
<keyword evidence="1" id="KW-1133">Transmembrane helix</keyword>
<feature type="transmembrane region" description="Helical" evidence="1">
    <location>
        <begin position="27"/>
        <end position="43"/>
    </location>
</feature>